<protein>
    <submittedName>
        <fullName evidence="1">Uncharacterized protein</fullName>
    </submittedName>
</protein>
<gene>
    <name evidence="1" type="ORF">V1525DRAFT_413360</name>
</gene>
<accession>A0ACC3SRT2</accession>
<organism evidence="1 2">
    <name type="scientific">Lipomyces kononenkoae</name>
    <name type="common">Yeast</name>
    <dbReference type="NCBI Taxonomy" id="34357"/>
    <lineage>
        <taxon>Eukaryota</taxon>
        <taxon>Fungi</taxon>
        <taxon>Dikarya</taxon>
        <taxon>Ascomycota</taxon>
        <taxon>Saccharomycotina</taxon>
        <taxon>Lipomycetes</taxon>
        <taxon>Lipomycetales</taxon>
        <taxon>Lipomycetaceae</taxon>
        <taxon>Lipomyces</taxon>
    </lineage>
</organism>
<evidence type="ECO:0000313" key="1">
    <source>
        <dbReference type="EMBL" id="KAK9234348.1"/>
    </source>
</evidence>
<feature type="non-terminal residue" evidence="1">
    <location>
        <position position="107"/>
    </location>
</feature>
<evidence type="ECO:0000313" key="2">
    <source>
        <dbReference type="Proteomes" id="UP001433508"/>
    </source>
</evidence>
<proteinExistence type="predicted"/>
<comment type="caution">
    <text evidence="1">The sequence shown here is derived from an EMBL/GenBank/DDBJ whole genome shotgun (WGS) entry which is preliminary data.</text>
</comment>
<sequence>MFIEWIARIWHMDTGLVRALMVFYYVSLLSFVSGSWFDYLLGVYKANTILLLLSIILFIISVSIGWIWVYWGLCLFCRCLLFLITNVGSTAVVIVDTGSSVCGFMTL</sequence>
<dbReference type="EMBL" id="MU971485">
    <property type="protein sequence ID" value="KAK9234348.1"/>
    <property type="molecule type" value="Genomic_DNA"/>
</dbReference>
<name>A0ACC3SRT2_LIPKO</name>
<reference evidence="2" key="1">
    <citation type="journal article" date="2024" name="Front. Bioeng. Biotechnol.">
        <title>Genome-scale model development and genomic sequencing of the oleaginous clade Lipomyces.</title>
        <authorList>
            <person name="Czajka J.J."/>
            <person name="Han Y."/>
            <person name="Kim J."/>
            <person name="Mondo S.J."/>
            <person name="Hofstad B.A."/>
            <person name="Robles A."/>
            <person name="Haridas S."/>
            <person name="Riley R."/>
            <person name="LaButti K."/>
            <person name="Pangilinan J."/>
            <person name="Andreopoulos W."/>
            <person name="Lipzen A."/>
            <person name="Yan J."/>
            <person name="Wang M."/>
            <person name="Ng V."/>
            <person name="Grigoriev I.V."/>
            <person name="Spatafora J.W."/>
            <person name="Magnuson J.K."/>
            <person name="Baker S.E."/>
            <person name="Pomraning K.R."/>
        </authorList>
    </citation>
    <scope>NUCLEOTIDE SEQUENCE [LARGE SCALE GENOMIC DNA]</scope>
    <source>
        <strain evidence="2">CBS 7786</strain>
    </source>
</reference>
<dbReference type="Proteomes" id="UP001433508">
    <property type="component" value="Unassembled WGS sequence"/>
</dbReference>
<keyword evidence="2" id="KW-1185">Reference proteome</keyword>